<evidence type="ECO:0000313" key="3">
    <source>
        <dbReference type="Proteomes" id="UP000827549"/>
    </source>
</evidence>
<organism evidence="2 3">
    <name type="scientific">Vanrija pseudolonga</name>
    <dbReference type="NCBI Taxonomy" id="143232"/>
    <lineage>
        <taxon>Eukaryota</taxon>
        <taxon>Fungi</taxon>
        <taxon>Dikarya</taxon>
        <taxon>Basidiomycota</taxon>
        <taxon>Agaricomycotina</taxon>
        <taxon>Tremellomycetes</taxon>
        <taxon>Trichosporonales</taxon>
        <taxon>Trichosporonaceae</taxon>
        <taxon>Vanrija</taxon>
    </lineage>
</organism>
<keyword evidence="3" id="KW-1185">Reference proteome</keyword>
<feature type="region of interest" description="Disordered" evidence="1">
    <location>
        <begin position="516"/>
        <end position="565"/>
    </location>
</feature>
<feature type="compositionally biased region" description="Acidic residues" evidence="1">
    <location>
        <begin position="524"/>
        <end position="565"/>
    </location>
</feature>
<dbReference type="RefSeq" id="XP_062629140.1">
    <property type="nucleotide sequence ID" value="XM_062773156.1"/>
</dbReference>
<evidence type="ECO:0000313" key="2">
    <source>
        <dbReference type="EMBL" id="WOO83108.1"/>
    </source>
</evidence>
<dbReference type="GeneID" id="87809811"/>
<protein>
    <recommendedName>
        <fullName evidence="4">F-box domain-containing protein</fullName>
    </recommendedName>
</protein>
<dbReference type="EMBL" id="CP086717">
    <property type="protein sequence ID" value="WOO83108.1"/>
    <property type="molecule type" value="Genomic_DNA"/>
</dbReference>
<dbReference type="AlphaFoldDB" id="A0AAF0YGJ5"/>
<reference evidence="2" key="1">
    <citation type="submission" date="2023-10" db="EMBL/GenBank/DDBJ databases">
        <authorList>
            <person name="Noh H."/>
        </authorList>
    </citation>
    <scope>NUCLEOTIDE SEQUENCE</scope>
    <source>
        <strain evidence="2">DUCC4014</strain>
    </source>
</reference>
<proteinExistence type="predicted"/>
<gene>
    <name evidence="2" type="ORF">LOC62_04G006589</name>
</gene>
<evidence type="ECO:0008006" key="4">
    <source>
        <dbReference type="Google" id="ProtNLM"/>
    </source>
</evidence>
<dbReference type="Proteomes" id="UP000827549">
    <property type="component" value="Chromosome 4"/>
</dbReference>
<name>A0AAF0YGJ5_9TREE</name>
<accession>A0AAF0YGJ5</accession>
<sequence>MQRNEPHRQEQSPFASLPAEVMTIIARWVLTDDILAMRETCKSVEIKLASSFSYEFFRKRQFFISTPSLEALVGISKHPRLHSVLTHVIIATDRFEQLSLHRVDPVQYDNAKKYVAAADDQDYLYKSGKYRDYLFEAFSNLTNLDAVELRDFNSRTRYRDGALAFWCSYGSPTFQRLKNKIFPPPAPHPAANDKNGFSLSMLPDGNNYFSPHKIFAGALVQNILIALAESGSRPTTFEINLRDIHWSIQDSTFFIPRNVRPKLLPVLDNLRSLLLAVTLVDTDLQPVGFRAPHLKEFIKLCPNIDHLRLNFGFSPGSADVLVWLADNDGASALVTASPSPTVSPAGSPNTNTNGADAVDGDPMTALTLPSPSPPALANLRSLDLGFVDTDIPTFEAILMRFPDLENLGLFRVCLHDEADTTVVIKDGLRQGTNIWVNLFEDLADKPTNITRLSVGMVTQTTAGVPGRNWVGHSRYSDPNDLLSSKVYFTNKFRKTSNVWATAAQCMKVKWPQYVIPTSSHGSDTDGDDDEDDEDDEDEAEDENAGDDDDNEDDNNGDNDPPNDDE</sequence>
<evidence type="ECO:0000256" key="1">
    <source>
        <dbReference type="SAM" id="MobiDB-lite"/>
    </source>
</evidence>